<evidence type="ECO:0000313" key="4">
    <source>
        <dbReference type="EMBL" id="NYJ77904.1"/>
    </source>
</evidence>
<dbReference type="Pfam" id="PF00583">
    <property type="entry name" value="Acetyltransf_1"/>
    <property type="match status" value="1"/>
</dbReference>
<evidence type="ECO:0000259" key="3">
    <source>
        <dbReference type="PROSITE" id="PS51186"/>
    </source>
</evidence>
<dbReference type="SUPFAM" id="SSF55729">
    <property type="entry name" value="Acyl-CoA N-acyltransferases (Nat)"/>
    <property type="match status" value="1"/>
</dbReference>
<organism evidence="4 5">
    <name type="scientific">Nesterenkonia xinjiangensis</name>
    <dbReference type="NCBI Taxonomy" id="225327"/>
    <lineage>
        <taxon>Bacteria</taxon>
        <taxon>Bacillati</taxon>
        <taxon>Actinomycetota</taxon>
        <taxon>Actinomycetes</taxon>
        <taxon>Micrococcales</taxon>
        <taxon>Micrococcaceae</taxon>
        <taxon>Nesterenkonia</taxon>
    </lineage>
</organism>
<keyword evidence="1" id="KW-0808">Transferase</keyword>
<dbReference type="InterPro" id="IPR016181">
    <property type="entry name" value="Acyl_CoA_acyltransferase"/>
</dbReference>
<dbReference type="InterPro" id="IPR000182">
    <property type="entry name" value="GNAT_dom"/>
</dbReference>
<dbReference type="EMBL" id="JACCFY010000001">
    <property type="protein sequence ID" value="NYJ77904.1"/>
    <property type="molecule type" value="Genomic_DNA"/>
</dbReference>
<reference evidence="4 5" key="1">
    <citation type="submission" date="2020-07" db="EMBL/GenBank/DDBJ databases">
        <title>Sequencing the genomes of 1000 actinobacteria strains.</title>
        <authorList>
            <person name="Klenk H.-P."/>
        </authorList>
    </citation>
    <scope>NUCLEOTIDE SEQUENCE [LARGE SCALE GENOMIC DNA]</scope>
    <source>
        <strain evidence="4 5">DSM 15475</strain>
    </source>
</reference>
<keyword evidence="2" id="KW-0012">Acyltransferase</keyword>
<dbReference type="RefSeq" id="WP_179541325.1">
    <property type="nucleotide sequence ID" value="NZ_BAAALL010000002.1"/>
</dbReference>
<sequence length="167" mass="18213">MGVPDTSAEILVREVRGDDLPAFLAARPDAPSMGPYLLRQRTNGIGTGLVALDGETLVGSLELCWTWPPEVRNLHVVEARRMQGIGTALLAAAEAAVRHRGSQEGEEELVLQLHVGEGNPSARRLYERLGYRPTGQRTSTRYSSLDDDGTTRTATEIDELLVTHLGR</sequence>
<dbReference type="GO" id="GO:0005840">
    <property type="term" value="C:ribosome"/>
    <property type="evidence" value="ECO:0007669"/>
    <property type="project" value="UniProtKB-KW"/>
</dbReference>
<dbReference type="GO" id="GO:0016747">
    <property type="term" value="F:acyltransferase activity, transferring groups other than amino-acyl groups"/>
    <property type="evidence" value="ECO:0007669"/>
    <property type="project" value="InterPro"/>
</dbReference>
<keyword evidence="4" id="KW-0687">Ribonucleoprotein</keyword>
<dbReference type="InterPro" id="IPR050832">
    <property type="entry name" value="Bact_Acetyltransf"/>
</dbReference>
<evidence type="ECO:0000313" key="5">
    <source>
        <dbReference type="Proteomes" id="UP000535437"/>
    </source>
</evidence>
<dbReference type="PANTHER" id="PTHR43877">
    <property type="entry name" value="AMINOALKYLPHOSPHONATE N-ACETYLTRANSFERASE-RELATED-RELATED"/>
    <property type="match status" value="1"/>
</dbReference>
<proteinExistence type="predicted"/>
<keyword evidence="4" id="KW-0689">Ribosomal protein</keyword>
<dbReference type="Proteomes" id="UP000535437">
    <property type="component" value="Unassembled WGS sequence"/>
</dbReference>
<dbReference type="PROSITE" id="PS51186">
    <property type="entry name" value="GNAT"/>
    <property type="match status" value="1"/>
</dbReference>
<dbReference type="Gene3D" id="3.40.630.30">
    <property type="match status" value="1"/>
</dbReference>
<evidence type="ECO:0000256" key="1">
    <source>
        <dbReference type="ARBA" id="ARBA00022679"/>
    </source>
</evidence>
<protein>
    <submittedName>
        <fullName evidence="4">Ribosomal protein S18 acetylase RimI-like enzyme</fullName>
    </submittedName>
</protein>
<evidence type="ECO:0000256" key="2">
    <source>
        <dbReference type="ARBA" id="ARBA00023315"/>
    </source>
</evidence>
<keyword evidence="5" id="KW-1185">Reference proteome</keyword>
<accession>A0A7Z0GLW6</accession>
<name>A0A7Z0GLW6_9MICC</name>
<gene>
    <name evidence="4" type="ORF">HNR09_001315</name>
</gene>
<dbReference type="AlphaFoldDB" id="A0A7Z0GLW6"/>
<comment type="caution">
    <text evidence="4">The sequence shown here is derived from an EMBL/GenBank/DDBJ whole genome shotgun (WGS) entry which is preliminary data.</text>
</comment>
<feature type="domain" description="N-acetyltransferase" evidence="3">
    <location>
        <begin position="10"/>
        <end position="148"/>
    </location>
</feature>